<evidence type="ECO:0000313" key="1">
    <source>
        <dbReference type="EMBL" id="KAF3694819.1"/>
    </source>
</evidence>
<proteinExistence type="predicted"/>
<gene>
    <name evidence="1" type="ORF">EXN66_Car010495</name>
</gene>
<organism evidence="1 2">
    <name type="scientific">Channa argus</name>
    <name type="common">Northern snakehead</name>
    <name type="synonym">Ophicephalus argus</name>
    <dbReference type="NCBI Taxonomy" id="215402"/>
    <lineage>
        <taxon>Eukaryota</taxon>
        <taxon>Metazoa</taxon>
        <taxon>Chordata</taxon>
        <taxon>Craniata</taxon>
        <taxon>Vertebrata</taxon>
        <taxon>Euteleostomi</taxon>
        <taxon>Actinopterygii</taxon>
        <taxon>Neopterygii</taxon>
        <taxon>Teleostei</taxon>
        <taxon>Neoteleostei</taxon>
        <taxon>Acanthomorphata</taxon>
        <taxon>Anabantaria</taxon>
        <taxon>Anabantiformes</taxon>
        <taxon>Channoidei</taxon>
        <taxon>Channidae</taxon>
        <taxon>Channa</taxon>
    </lineage>
</organism>
<accession>A0A6G1PX64</accession>
<dbReference type="Proteomes" id="UP000503349">
    <property type="component" value="Chromosome 10"/>
</dbReference>
<protein>
    <submittedName>
        <fullName evidence="1">Uncharacterized protein</fullName>
    </submittedName>
</protein>
<evidence type="ECO:0000313" key="2">
    <source>
        <dbReference type="Proteomes" id="UP000503349"/>
    </source>
</evidence>
<sequence length="88" mass="10305">MKRTATHIAVRDWKWGLLTCRQPPQTNQLYTLPMHLPPLKRIVTEVFIGVVDKHYSLMQFCRNAFFSLLEGIYLLETCKMVATGKDFF</sequence>
<keyword evidence="2" id="KW-1185">Reference proteome</keyword>
<name>A0A6G1PX64_CHAAH</name>
<reference evidence="1 2" key="1">
    <citation type="submission" date="2019-02" db="EMBL/GenBank/DDBJ databases">
        <title>Opniocepnalus argus genome.</title>
        <authorList>
            <person name="Zhou C."/>
            <person name="Xiao S."/>
        </authorList>
    </citation>
    <scope>NUCLEOTIDE SEQUENCE [LARGE SCALE GENOMIC DNA]</scope>
    <source>
        <strain evidence="1">OARG1902GOOAL</strain>
        <tissue evidence="1">Muscle</tissue>
    </source>
</reference>
<reference evidence="2" key="2">
    <citation type="submission" date="2019-02" db="EMBL/GenBank/DDBJ databases">
        <title>Opniocepnalus argus Var Kimnra genome.</title>
        <authorList>
            <person name="Zhou C."/>
            <person name="Xiao S."/>
        </authorList>
    </citation>
    <scope>NUCLEOTIDE SEQUENCE [LARGE SCALE GENOMIC DNA]</scope>
</reference>
<dbReference type="AlphaFoldDB" id="A0A6G1PX64"/>
<dbReference type="EMBL" id="CM015721">
    <property type="protein sequence ID" value="KAF3694819.1"/>
    <property type="molecule type" value="Genomic_DNA"/>
</dbReference>